<feature type="transmembrane region" description="Helical" evidence="2">
    <location>
        <begin position="241"/>
        <end position="261"/>
    </location>
</feature>
<feature type="compositionally biased region" description="Basic and acidic residues" evidence="1">
    <location>
        <begin position="467"/>
        <end position="478"/>
    </location>
</feature>
<feature type="transmembrane region" description="Helical" evidence="2">
    <location>
        <begin position="268"/>
        <end position="290"/>
    </location>
</feature>
<dbReference type="InterPro" id="IPR045931">
    <property type="entry name" value="DUF6350"/>
</dbReference>
<feature type="transmembrane region" description="Helical" evidence="2">
    <location>
        <begin position="207"/>
        <end position="235"/>
    </location>
</feature>
<evidence type="ECO:0008006" key="5">
    <source>
        <dbReference type="Google" id="ProtNLM"/>
    </source>
</evidence>
<gene>
    <name evidence="3" type="ORF">HIR71_01835</name>
</gene>
<keyword evidence="2" id="KW-0812">Transmembrane</keyword>
<evidence type="ECO:0000313" key="3">
    <source>
        <dbReference type="EMBL" id="NMR18976.1"/>
    </source>
</evidence>
<keyword evidence="4" id="KW-1185">Reference proteome</keyword>
<protein>
    <recommendedName>
        <fullName evidence="5">PE-PGRS family protein</fullName>
    </recommendedName>
</protein>
<sequence>MTRPTAPPAPRAGDRLSQLGRRVLTTDDGSPSPFASAIDGAPRWAGGLAAGLQAAILSLAVVVAPTVAAYVVTSADPSNADVGWVRSVGVGASFWLLGHGVPLAVGGVAVTLVPLGITALALFSGYASARRSGHATWSGFAAAVLGYVAVVLGVAVGVGAGATGVLRAGVGGLVVAGLSLGAGLLARPGAPELHELSRPLWSRVPSAVRVGAAAGGLAAALLVMVAAGVAATWIVQGRDTVAEVGVSLGLDVVGGTVLTLAQLALLPVLVMWALAYVAGPGFVVGTGSYFTPAEVVPGPLPALPVLGALPTPDSPFQLTAWLPLVLVGVGGVAGWWLHRRLEPGAWWRPLLACACASATAGLAAGALVSLASGSVGPGRMTEVGASGVLVGLSTLVGTLIGLVVVVLPARVEVRTEAARAARRLTRGGSERGSVGLDVQNDEGEVDDVDELDVQHAAVGDEDTAADDAARRTDPSGQG</sequence>
<proteinExistence type="predicted"/>
<dbReference type="AlphaFoldDB" id="A0A7Y0QFE2"/>
<feature type="region of interest" description="Disordered" evidence="1">
    <location>
        <begin position="428"/>
        <end position="478"/>
    </location>
</feature>
<accession>A0A7Y0QFE2</accession>
<dbReference type="RefSeq" id="WP_169322911.1">
    <property type="nucleotide sequence ID" value="NZ_JABCJJ010000002.1"/>
</dbReference>
<comment type="caution">
    <text evidence="3">The sequence shown here is derived from an EMBL/GenBank/DDBJ whole genome shotgun (WGS) entry which is preliminary data.</text>
</comment>
<evidence type="ECO:0000256" key="1">
    <source>
        <dbReference type="SAM" id="MobiDB-lite"/>
    </source>
</evidence>
<evidence type="ECO:0000313" key="4">
    <source>
        <dbReference type="Proteomes" id="UP000562124"/>
    </source>
</evidence>
<dbReference type="Proteomes" id="UP000562124">
    <property type="component" value="Unassembled WGS sequence"/>
</dbReference>
<organism evidence="3 4">
    <name type="scientific">Cellulomonas fimi</name>
    <dbReference type="NCBI Taxonomy" id="1708"/>
    <lineage>
        <taxon>Bacteria</taxon>
        <taxon>Bacillati</taxon>
        <taxon>Actinomycetota</taxon>
        <taxon>Actinomycetes</taxon>
        <taxon>Micrococcales</taxon>
        <taxon>Cellulomonadaceae</taxon>
        <taxon>Cellulomonas</taxon>
    </lineage>
</organism>
<feature type="transmembrane region" description="Helical" evidence="2">
    <location>
        <begin position="349"/>
        <end position="371"/>
    </location>
</feature>
<name>A0A7Y0QFE2_CELFI</name>
<feature type="compositionally biased region" description="Acidic residues" evidence="1">
    <location>
        <begin position="439"/>
        <end position="451"/>
    </location>
</feature>
<dbReference type="EMBL" id="JABCJJ010000002">
    <property type="protein sequence ID" value="NMR18976.1"/>
    <property type="molecule type" value="Genomic_DNA"/>
</dbReference>
<feature type="transmembrane region" description="Helical" evidence="2">
    <location>
        <begin position="48"/>
        <end position="72"/>
    </location>
</feature>
<reference evidence="3 4" key="1">
    <citation type="submission" date="2020-04" db="EMBL/GenBank/DDBJ databases">
        <title>Sequencing and Assembly of C. fimi.</title>
        <authorList>
            <person name="Ramsey A.R."/>
        </authorList>
    </citation>
    <scope>NUCLEOTIDE SEQUENCE [LARGE SCALE GENOMIC DNA]</scope>
    <source>
        <strain evidence="3 4">SB</strain>
    </source>
</reference>
<dbReference type="Pfam" id="PF19877">
    <property type="entry name" value="DUF6350"/>
    <property type="match status" value="1"/>
</dbReference>
<feature type="transmembrane region" description="Helical" evidence="2">
    <location>
        <begin position="318"/>
        <end position="337"/>
    </location>
</feature>
<evidence type="ECO:0000256" key="2">
    <source>
        <dbReference type="SAM" id="Phobius"/>
    </source>
</evidence>
<feature type="transmembrane region" description="Helical" evidence="2">
    <location>
        <begin position="383"/>
        <end position="409"/>
    </location>
</feature>
<keyword evidence="2" id="KW-1133">Transmembrane helix</keyword>
<feature type="transmembrane region" description="Helical" evidence="2">
    <location>
        <begin position="164"/>
        <end position="186"/>
    </location>
</feature>
<feature type="transmembrane region" description="Helical" evidence="2">
    <location>
        <begin position="135"/>
        <end position="158"/>
    </location>
</feature>
<feature type="transmembrane region" description="Helical" evidence="2">
    <location>
        <begin position="92"/>
        <end position="123"/>
    </location>
</feature>
<keyword evidence="2" id="KW-0472">Membrane</keyword>